<name>A0ABM5M651_MESHM</name>
<dbReference type="Proteomes" id="UP000008738">
    <property type="component" value="Chromosome"/>
</dbReference>
<dbReference type="InterPro" id="IPR013785">
    <property type="entry name" value="Aldolase_TIM"/>
</dbReference>
<accession>A0ABM5M651</accession>
<evidence type="ECO:0008006" key="4">
    <source>
        <dbReference type="Google" id="ProtNLM"/>
    </source>
</evidence>
<protein>
    <recommendedName>
        <fullName evidence="4">N-acetylneuraminate lyase</fullName>
    </recommendedName>
</protein>
<dbReference type="EMBL" id="CP002669">
    <property type="protein sequence ID" value="AEC46115.1"/>
    <property type="molecule type" value="Genomic_DNA"/>
</dbReference>
<organism evidence="2 3">
    <name type="scientific">Mesomycoplasma hyorhinis (strain MCLD)</name>
    <name type="common">Mycoplasma hyorhinis</name>
    <dbReference type="NCBI Taxonomy" id="936139"/>
    <lineage>
        <taxon>Bacteria</taxon>
        <taxon>Bacillati</taxon>
        <taxon>Mycoplasmatota</taxon>
        <taxon>Mycoplasmoidales</taxon>
        <taxon>Metamycoplasmataceae</taxon>
        <taxon>Mesomycoplasma</taxon>
    </lineage>
</organism>
<evidence type="ECO:0000313" key="2">
    <source>
        <dbReference type="EMBL" id="AEC46115.1"/>
    </source>
</evidence>
<reference evidence="2 3" key="1">
    <citation type="journal article" date="2011" name="J. Bacteriol.">
        <title>Genome analysis of a Mycoplasma hyorhinis strain derived from a primary human melanoma cell line.</title>
        <authorList>
            <person name="Kornspan J.D."/>
            <person name="Lysnyansky I."/>
            <person name="Kahan T."/>
            <person name="Herrmann R."/>
            <person name="Rottem S."/>
            <person name="Nir-Paz R."/>
        </authorList>
    </citation>
    <scope>NUCLEOTIDE SEQUENCE [LARGE SCALE GENOMIC DNA]</scope>
    <source>
        <strain evidence="2 3">MCLD</strain>
    </source>
</reference>
<dbReference type="SUPFAM" id="SSF51569">
    <property type="entry name" value="Aldolase"/>
    <property type="match status" value="1"/>
</dbReference>
<sequence length="55" mass="6239">MDYAAIDKLVEYLINVQKIDGFYVTGSTGEFLTLSLQEKEKILERVAKATKKELS</sequence>
<evidence type="ECO:0000313" key="3">
    <source>
        <dbReference type="Proteomes" id="UP000008738"/>
    </source>
</evidence>
<keyword evidence="1" id="KW-0456">Lyase</keyword>
<gene>
    <name evidence="2" type="ordered locus">SRH_02865</name>
</gene>
<proteinExistence type="predicted"/>
<dbReference type="InterPro" id="IPR002220">
    <property type="entry name" value="DapA-like"/>
</dbReference>
<dbReference type="Pfam" id="PF00701">
    <property type="entry name" value="DHDPS"/>
    <property type="match status" value="1"/>
</dbReference>
<evidence type="ECO:0000256" key="1">
    <source>
        <dbReference type="ARBA" id="ARBA00023239"/>
    </source>
</evidence>
<dbReference type="Gene3D" id="3.20.20.70">
    <property type="entry name" value="Aldolase class I"/>
    <property type="match status" value="1"/>
</dbReference>
<keyword evidence="3" id="KW-1185">Reference proteome</keyword>